<dbReference type="EC" id="2.7.13.3" evidence="2"/>
<comment type="caution">
    <text evidence="10">The sequence shown here is derived from an EMBL/GenBank/DDBJ whole genome shotgun (WGS) entry which is preliminary data.</text>
</comment>
<dbReference type="Proteomes" id="UP000239068">
    <property type="component" value="Unassembled WGS sequence"/>
</dbReference>
<keyword evidence="8" id="KW-0812">Transmembrane</keyword>
<evidence type="ECO:0000256" key="6">
    <source>
        <dbReference type="ARBA" id="ARBA00022777"/>
    </source>
</evidence>
<name>A0A2S7WWB9_9FLAO</name>
<evidence type="ECO:0000313" key="11">
    <source>
        <dbReference type="Proteomes" id="UP000239068"/>
    </source>
</evidence>
<dbReference type="GO" id="GO:0005524">
    <property type="term" value="F:ATP binding"/>
    <property type="evidence" value="ECO:0007669"/>
    <property type="project" value="UniProtKB-KW"/>
</dbReference>
<keyword evidence="7" id="KW-0067">ATP-binding</keyword>
<keyword evidence="4" id="KW-0808">Transferase</keyword>
<keyword evidence="6" id="KW-0418">Kinase</keyword>
<protein>
    <recommendedName>
        <fullName evidence="2">histidine kinase</fullName>
        <ecNumber evidence="2">2.7.13.3</ecNumber>
    </recommendedName>
</protein>
<dbReference type="Pfam" id="PF07568">
    <property type="entry name" value="HisKA_2"/>
    <property type="match status" value="1"/>
</dbReference>
<keyword evidence="8" id="KW-0472">Membrane</keyword>
<keyword evidence="8" id="KW-1133">Transmembrane helix</keyword>
<evidence type="ECO:0000256" key="8">
    <source>
        <dbReference type="SAM" id="Phobius"/>
    </source>
</evidence>
<dbReference type="RefSeq" id="WP_105020470.1">
    <property type="nucleotide sequence ID" value="NZ_MSCM01000001.1"/>
</dbReference>
<evidence type="ECO:0000256" key="3">
    <source>
        <dbReference type="ARBA" id="ARBA00022553"/>
    </source>
</evidence>
<evidence type="ECO:0000256" key="1">
    <source>
        <dbReference type="ARBA" id="ARBA00000085"/>
    </source>
</evidence>
<dbReference type="InterPro" id="IPR011990">
    <property type="entry name" value="TPR-like_helical_dom_sf"/>
</dbReference>
<dbReference type="Gene3D" id="1.25.40.10">
    <property type="entry name" value="Tetratricopeptide repeat domain"/>
    <property type="match status" value="1"/>
</dbReference>
<feature type="transmembrane region" description="Helical" evidence="8">
    <location>
        <begin position="5"/>
        <end position="27"/>
    </location>
</feature>
<feature type="transmembrane region" description="Helical" evidence="8">
    <location>
        <begin position="309"/>
        <end position="332"/>
    </location>
</feature>
<dbReference type="GO" id="GO:0004673">
    <property type="term" value="F:protein histidine kinase activity"/>
    <property type="evidence" value="ECO:0007669"/>
    <property type="project" value="UniProtKB-EC"/>
</dbReference>
<dbReference type="PANTHER" id="PTHR41523:SF8">
    <property type="entry name" value="ETHYLENE RESPONSE SENSOR PROTEIN"/>
    <property type="match status" value="1"/>
</dbReference>
<sequence length="536" mass="62533">MILRLLNLIISNLIIFFLFINTAFFYGQGADESEFNSHYKASIELNKLSLFSESITELEMAIAIVSGNNWREKYLESSIFLGEMMRRTGDQKKGLEVLEKLSDSKKYPKLHVRKLGRMAALYAEVGKYPGRSPKDSLTKYLKIALNIAKKNKFYKEEASLCNELGYFKLHNENIEAAKPYLLRSAKLFKELNDENNYVVVMCHVLYVNILEGNLKIADTIIKELLDLVDTNNWYGTEQTLYKNIANRYLIINDSISYYKWAFKEKEAAEQLALERSNQEMSYYRVKYDTEKFKIKVIEAAQKSKAQKNIFYIIFSFMIIFFVLSIIVARLFLKKKKLAQSFERSNEKYQMLMVESNHRIKNNLQMIISLVDYSFDQANTSEKKILNKISGKIQTIGVLHKHFFVDIYNDFVDIAVYFDEIIRLYSKMNSDILFIEKNICSVKINSERIVYFGLILNELLANTMEHNLSEIKNVNIIVRSQANGFIFEYCDNSFHDKSFADGKGSLLLNQLIKRIKGLNYQLDKETGNHKFEFKNVI</sequence>
<evidence type="ECO:0000259" key="9">
    <source>
        <dbReference type="Pfam" id="PF07568"/>
    </source>
</evidence>
<dbReference type="PANTHER" id="PTHR41523">
    <property type="entry name" value="TWO-COMPONENT SYSTEM SENSOR PROTEIN"/>
    <property type="match status" value="1"/>
</dbReference>
<evidence type="ECO:0000256" key="2">
    <source>
        <dbReference type="ARBA" id="ARBA00012438"/>
    </source>
</evidence>
<proteinExistence type="predicted"/>
<dbReference type="InterPro" id="IPR011495">
    <property type="entry name" value="Sig_transdc_His_kin_sub2_dim/P"/>
</dbReference>
<evidence type="ECO:0000256" key="5">
    <source>
        <dbReference type="ARBA" id="ARBA00022741"/>
    </source>
</evidence>
<accession>A0A2S7WWB9</accession>
<evidence type="ECO:0000256" key="4">
    <source>
        <dbReference type="ARBA" id="ARBA00022679"/>
    </source>
</evidence>
<comment type="catalytic activity">
    <reaction evidence="1">
        <text>ATP + protein L-histidine = ADP + protein N-phospho-L-histidine.</text>
        <dbReference type="EC" id="2.7.13.3"/>
    </reaction>
</comment>
<keyword evidence="5" id="KW-0547">Nucleotide-binding</keyword>
<keyword evidence="3" id="KW-0597">Phosphoprotein</keyword>
<evidence type="ECO:0000256" key="7">
    <source>
        <dbReference type="ARBA" id="ARBA00022840"/>
    </source>
</evidence>
<gene>
    <name evidence="10" type="ORF">BTO16_04635</name>
</gene>
<keyword evidence="11" id="KW-1185">Reference proteome</keyword>
<dbReference type="AlphaFoldDB" id="A0A2S7WWB9"/>
<feature type="domain" description="Signal transduction histidine kinase subgroup 2 dimerisation and phosphoacceptor" evidence="9">
    <location>
        <begin position="354"/>
        <end position="423"/>
    </location>
</feature>
<organism evidence="10 11">
    <name type="scientific">Polaribacter glomeratus</name>
    <dbReference type="NCBI Taxonomy" id="102"/>
    <lineage>
        <taxon>Bacteria</taxon>
        <taxon>Pseudomonadati</taxon>
        <taxon>Bacteroidota</taxon>
        <taxon>Flavobacteriia</taxon>
        <taxon>Flavobacteriales</taxon>
        <taxon>Flavobacteriaceae</taxon>
    </lineage>
</organism>
<dbReference type="OrthoDB" id="9767435at2"/>
<reference evidence="10 11" key="1">
    <citation type="submission" date="2016-12" db="EMBL/GenBank/DDBJ databases">
        <title>Trade-off between light-utilization and light-protection in marine flavobacteria.</title>
        <authorList>
            <person name="Kumagai Y."/>
            <person name="Yoshizawa S."/>
            <person name="Kogure K."/>
            <person name="Iwasaki W."/>
        </authorList>
    </citation>
    <scope>NUCLEOTIDE SEQUENCE [LARGE SCALE GENOMIC DNA]</scope>
    <source>
        <strain evidence="10 11">ATCC 43844</strain>
    </source>
</reference>
<dbReference type="EMBL" id="MSCM01000001">
    <property type="protein sequence ID" value="PQJ81899.1"/>
    <property type="molecule type" value="Genomic_DNA"/>
</dbReference>
<evidence type="ECO:0000313" key="10">
    <source>
        <dbReference type="EMBL" id="PQJ81899.1"/>
    </source>
</evidence>